<name>A0A8S5N0K6_9CAUD</name>
<dbReference type="EMBL" id="BK015037">
    <property type="protein sequence ID" value="DAD88197.1"/>
    <property type="molecule type" value="Genomic_DNA"/>
</dbReference>
<accession>A0A8S5N0K6</accession>
<evidence type="ECO:0000313" key="1">
    <source>
        <dbReference type="EMBL" id="DAD88197.1"/>
    </source>
</evidence>
<organism evidence="1">
    <name type="scientific">Siphoviridae sp. ctXQq5</name>
    <dbReference type="NCBI Taxonomy" id="2826368"/>
    <lineage>
        <taxon>Viruses</taxon>
        <taxon>Duplodnaviria</taxon>
        <taxon>Heunggongvirae</taxon>
        <taxon>Uroviricota</taxon>
        <taxon>Caudoviricetes</taxon>
    </lineage>
</organism>
<reference evidence="1" key="1">
    <citation type="journal article" date="2021" name="Proc. Natl. Acad. Sci. U.S.A.">
        <title>A Catalog of Tens of Thousands of Viruses from Human Metagenomes Reveals Hidden Associations with Chronic Diseases.</title>
        <authorList>
            <person name="Tisza M.J."/>
            <person name="Buck C.B."/>
        </authorList>
    </citation>
    <scope>NUCLEOTIDE SEQUENCE</scope>
    <source>
        <strain evidence="1">CtXQq5</strain>
    </source>
</reference>
<sequence>MELEALASRKFNKYHAYVRLHAQLRDCTSLQQCADTSRQLIDNYIDNRMIWEELNYYKVHHSLLGKHPAFAEFRRRSELLQLPVKELIRRQRQVEDNIWRVKSEMAKGDKPHLDPIRRERLIGYEKELADINRLLE</sequence>
<protein>
    <submittedName>
        <fullName evidence="1">Uncharacterized protein</fullName>
    </submittedName>
</protein>
<proteinExistence type="predicted"/>